<reference evidence="1 2" key="1">
    <citation type="submission" date="2020-06" db="EMBL/GenBank/DDBJ databases">
        <title>Description of novel acetic acid bacteria.</title>
        <authorList>
            <person name="Sombolestani A."/>
        </authorList>
    </citation>
    <scope>NUCLEOTIDE SEQUENCE [LARGE SCALE GENOMIC DNA]</scope>
    <source>
        <strain evidence="1 2">LMG 27010</strain>
    </source>
</reference>
<evidence type="ECO:0000313" key="2">
    <source>
        <dbReference type="Proteomes" id="UP000585665"/>
    </source>
</evidence>
<accession>A0A850P8U4</accession>
<proteinExistence type="predicted"/>
<comment type="caution">
    <text evidence="1">The sequence shown here is derived from an EMBL/GenBank/DDBJ whole genome shotgun (WGS) entry which is preliminary data.</text>
</comment>
<keyword evidence="2" id="KW-1185">Reference proteome</keyword>
<dbReference type="Proteomes" id="UP000585665">
    <property type="component" value="Unassembled WGS sequence"/>
</dbReference>
<dbReference type="InterPro" id="IPR018755">
    <property type="entry name" value="Phage_Mu_Gp48"/>
</dbReference>
<evidence type="ECO:0000313" key="1">
    <source>
        <dbReference type="EMBL" id="NVN38990.1"/>
    </source>
</evidence>
<name>A0A850P8U4_9PROT</name>
<gene>
    <name evidence="1" type="ORF">HUK82_00220</name>
</gene>
<organism evidence="1 2">
    <name type="scientific">Ameyamaea chiangmaiensis</name>
    <dbReference type="NCBI Taxonomy" id="442969"/>
    <lineage>
        <taxon>Bacteria</taxon>
        <taxon>Pseudomonadati</taxon>
        <taxon>Pseudomonadota</taxon>
        <taxon>Alphaproteobacteria</taxon>
        <taxon>Acetobacterales</taxon>
        <taxon>Acetobacteraceae</taxon>
        <taxon>Ameyamaea</taxon>
    </lineage>
</organism>
<dbReference type="EMBL" id="JABXXR010000001">
    <property type="protein sequence ID" value="NVN38990.1"/>
    <property type="molecule type" value="Genomic_DNA"/>
</dbReference>
<protein>
    <submittedName>
        <fullName evidence="1">DUF2313 domain-containing protein</fullName>
    </submittedName>
</protein>
<dbReference type="RefSeq" id="WP_176612014.1">
    <property type="nucleotide sequence ID" value="NZ_JABXXR010000001.1"/>
</dbReference>
<dbReference type="AlphaFoldDB" id="A0A850P8U4"/>
<dbReference type="Pfam" id="PF10076">
    <property type="entry name" value="Phage_Mu_Gp48"/>
    <property type="match status" value="1"/>
</dbReference>
<sequence>MAYTADDYRPAILRIMPRGPIWSRAPGSLLYAVAWIWSQTWGRLDARAENLLVDAFPATSVELLTDWESTLGLPDPCAGTAPTLAARRNQVVARLADSGGCSADYFTNLAAQLGYTISITRYWPACADFACAEDPVYGEDWAFCWVISAPGYSLSYAQADVSSAGDPLMTWGNSVLQCELSERNPAHLILRFGQTGTNVINDFRGDIQ</sequence>